<dbReference type="Pfam" id="PF00106">
    <property type="entry name" value="adh_short"/>
    <property type="match status" value="1"/>
</dbReference>
<proteinExistence type="inferred from homology"/>
<evidence type="ECO:0000256" key="1">
    <source>
        <dbReference type="ARBA" id="ARBA00006484"/>
    </source>
</evidence>
<protein>
    <submittedName>
        <fullName evidence="4">Dehydrogenase</fullName>
    </submittedName>
</protein>
<organism evidence="4 5">
    <name type="scientific">Mycobacterium gallinarum</name>
    <dbReference type="NCBI Taxonomy" id="39689"/>
    <lineage>
        <taxon>Bacteria</taxon>
        <taxon>Bacillati</taxon>
        <taxon>Actinomycetota</taxon>
        <taxon>Actinomycetes</taxon>
        <taxon>Mycobacteriales</taxon>
        <taxon>Mycobacteriaceae</taxon>
        <taxon>Mycobacterium</taxon>
    </lineage>
</organism>
<dbReference type="InterPro" id="IPR002347">
    <property type="entry name" value="SDR_fam"/>
</dbReference>
<evidence type="ECO:0000313" key="4">
    <source>
        <dbReference type="EMBL" id="BBY95278.1"/>
    </source>
</evidence>
<dbReference type="Proteomes" id="UP000465785">
    <property type="component" value="Chromosome"/>
</dbReference>
<dbReference type="InterPro" id="IPR036291">
    <property type="entry name" value="NAD(P)-bd_dom_sf"/>
</dbReference>
<accession>A0A9W4B760</accession>
<dbReference type="PIRSF" id="PIRSF000126">
    <property type="entry name" value="11-beta-HSD1"/>
    <property type="match status" value="1"/>
</dbReference>
<keyword evidence="2" id="KW-0560">Oxidoreductase</keyword>
<gene>
    <name evidence="4" type="ORF">MGALJ_49470</name>
</gene>
<dbReference type="EMBL" id="AP022601">
    <property type="protein sequence ID" value="BBY95278.1"/>
    <property type="molecule type" value="Genomic_DNA"/>
</dbReference>
<evidence type="ECO:0000256" key="2">
    <source>
        <dbReference type="ARBA" id="ARBA00023002"/>
    </source>
</evidence>
<dbReference type="PRINTS" id="PR00080">
    <property type="entry name" value="SDRFAMILY"/>
</dbReference>
<sequence>MATSKVALITGASTGIGAEFARQFAARGHDLVVVARSVDRLNELAARLRTAHGVEVTVVAMDLSQPDAAAELWQRTDGLGLEISVLVNNAGFGTHGDVADVDPQRLEDAVELNCRTVVGTTARYLPQMRARGAGTIINVASIAAFQPLPKMAVYGASKAFVLSFTEALWAEEREHGVRVLAVCPGLTDTPFFELAGDAAASAASGSAALALTRTPEQVVDSTMRALSGRKHSLVDGVANAFVARVVTRVLPRRMVIAVSGRLVGG</sequence>
<dbReference type="RefSeq" id="WP_197905555.1">
    <property type="nucleotide sequence ID" value="NZ_AP022601.1"/>
</dbReference>
<dbReference type="CDD" id="cd05233">
    <property type="entry name" value="SDR_c"/>
    <property type="match status" value="1"/>
</dbReference>
<reference evidence="4 5" key="1">
    <citation type="journal article" date="2019" name="Emerg. Microbes Infect.">
        <title>Comprehensive subspecies identification of 175 nontuberculous mycobacteria species based on 7547 genomic profiles.</title>
        <authorList>
            <person name="Matsumoto Y."/>
            <person name="Kinjo T."/>
            <person name="Motooka D."/>
            <person name="Nabeya D."/>
            <person name="Jung N."/>
            <person name="Uechi K."/>
            <person name="Horii T."/>
            <person name="Iida T."/>
            <person name="Fujita J."/>
            <person name="Nakamura S."/>
        </authorList>
    </citation>
    <scope>NUCLEOTIDE SEQUENCE [LARGE SCALE GENOMIC DNA]</scope>
    <source>
        <strain evidence="4 5">JCM 6399</strain>
    </source>
</reference>
<dbReference type="PRINTS" id="PR00081">
    <property type="entry name" value="GDHRDH"/>
</dbReference>
<dbReference type="GO" id="GO:0016491">
    <property type="term" value="F:oxidoreductase activity"/>
    <property type="evidence" value="ECO:0007669"/>
    <property type="project" value="UniProtKB-KW"/>
</dbReference>
<dbReference type="Gene3D" id="3.40.50.720">
    <property type="entry name" value="NAD(P)-binding Rossmann-like Domain"/>
    <property type="match status" value="1"/>
</dbReference>
<dbReference type="PANTHER" id="PTHR42901">
    <property type="entry name" value="ALCOHOL DEHYDROGENASE"/>
    <property type="match status" value="1"/>
</dbReference>
<dbReference type="KEGG" id="mgau:MGALJ_49470"/>
<evidence type="ECO:0000256" key="3">
    <source>
        <dbReference type="RuleBase" id="RU000363"/>
    </source>
</evidence>
<dbReference type="PANTHER" id="PTHR42901:SF1">
    <property type="entry name" value="ALCOHOL DEHYDROGENASE"/>
    <property type="match status" value="1"/>
</dbReference>
<comment type="similarity">
    <text evidence="1 3">Belongs to the short-chain dehydrogenases/reductases (SDR) family.</text>
</comment>
<name>A0A9W4B760_9MYCO</name>
<dbReference type="AlphaFoldDB" id="A0A9W4B760"/>
<evidence type="ECO:0000313" key="5">
    <source>
        <dbReference type="Proteomes" id="UP000465785"/>
    </source>
</evidence>
<dbReference type="SUPFAM" id="SSF51735">
    <property type="entry name" value="NAD(P)-binding Rossmann-fold domains"/>
    <property type="match status" value="1"/>
</dbReference>
<keyword evidence="5" id="KW-1185">Reference proteome</keyword>